<dbReference type="AlphaFoldDB" id="G0HBJ9"/>
<evidence type="ECO:0000313" key="3">
    <source>
        <dbReference type="EMBL" id="AEK37112.1"/>
    </source>
</evidence>
<gene>
    <name evidence="3" type="ordered locus">CVAR_1760</name>
</gene>
<accession>G0HBJ9</accession>
<keyword evidence="2" id="KW-1133">Transmembrane helix</keyword>
<name>G0HBJ9_CORVD</name>
<feature type="transmembrane region" description="Helical" evidence="2">
    <location>
        <begin position="125"/>
        <end position="145"/>
    </location>
</feature>
<dbReference type="EMBL" id="CP002917">
    <property type="protein sequence ID" value="AEK37112.1"/>
    <property type="molecule type" value="Genomic_DNA"/>
</dbReference>
<keyword evidence="2" id="KW-0812">Transmembrane</keyword>
<organism evidence="3 4">
    <name type="scientific">Corynebacterium variabile (strain DSM 44702 / CIP 107183 / JCM 12073 / NCIMB 30131)</name>
    <name type="common">Corynebacterium mooreparkense</name>
    <dbReference type="NCBI Taxonomy" id="858619"/>
    <lineage>
        <taxon>Bacteria</taxon>
        <taxon>Bacillati</taxon>
        <taxon>Actinomycetota</taxon>
        <taxon>Actinomycetes</taxon>
        <taxon>Mycobacteriales</taxon>
        <taxon>Corynebacteriaceae</taxon>
        <taxon>Corynebacterium</taxon>
    </lineage>
</organism>
<feature type="compositionally biased region" description="Polar residues" evidence="1">
    <location>
        <begin position="90"/>
        <end position="105"/>
    </location>
</feature>
<reference evidence="3 4" key="1">
    <citation type="journal article" date="2011" name="BMC Genomics">
        <title>Complete genome sequence of Corynebacterium variabile DSM 44702 isolated from the surface of smear-ripened cheeses and insights into cheese ripening and flavor generation.</title>
        <authorList>
            <person name="Schroeder J."/>
            <person name="Maus I."/>
            <person name="Trost E."/>
            <person name="Tauch A."/>
        </authorList>
    </citation>
    <scope>NUCLEOTIDE SEQUENCE [LARGE SCALE GENOMIC DNA]</scope>
    <source>
        <strain evidence="4">DSM 44702 / JCM 12073 / NCIMB 30131</strain>
    </source>
</reference>
<feature type="compositionally biased region" description="Basic and acidic residues" evidence="1">
    <location>
        <begin position="42"/>
        <end position="56"/>
    </location>
</feature>
<evidence type="ECO:0000256" key="1">
    <source>
        <dbReference type="SAM" id="MobiDB-lite"/>
    </source>
</evidence>
<feature type="transmembrane region" description="Helical" evidence="2">
    <location>
        <begin position="62"/>
        <end position="81"/>
    </location>
</feature>
<dbReference type="HOGENOM" id="CLU_1710189_0_0_11"/>
<evidence type="ECO:0000313" key="4">
    <source>
        <dbReference type="Proteomes" id="UP000006659"/>
    </source>
</evidence>
<dbReference type="KEGG" id="cva:CVAR_1760"/>
<feature type="region of interest" description="Disordered" evidence="1">
    <location>
        <begin position="84"/>
        <end position="105"/>
    </location>
</feature>
<dbReference type="STRING" id="858619.CVAR_1760"/>
<dbReference type="eggNOG" id="ENOG50303MB">
    <property type="taxonomic scope" value="Bacteria"/>
</dbReference>
<feature type="region of interest" description="Disordered" evidence="1">
    <location>
        <begin position="25"/>
        <end position="56"/>
    </location>
</feature>
<feature type="compositionally biased region" description="Basic residues" evidence="1">
    <location>
        <begin position="31"/>
        <end position="41"/>
    </location>
</feature>
<proteinExistence type="predicted"/>
<sequence>MIHPRKPLHPVVRLDHWLCNRRSGSAARSMVGRRHRRRAGRRSVDHQTPADKDTSMKLRKSILAVATASTVAFGGAAVASAQDADGSLPALSSESTGNSELLSSLTGEDSPLGSFASNDDPFKTISNISAVIGIISAVYGLSNALNIQLPKFP</sequence>
<dbReference type="Proteomes" id="UP000006659">
    <property type="component" value="Chromosome"/>
</dbReference>
<keyword evidence="2" id="KW-0472">Membrane</keyword>
<protein>
    <submittedName>
        <fullName evidence="3">Uncharacterized protein</fullName>
    </submittedName>
</protein>
<evidence type="ECO:0000256" key="2">
    <source>
        <dbReference type="SAM" id="Phobius"/>
    </source>
</evidence>